<protein>
    <submittedName>
        <fullName evidence="2">Uncharacterized protein</fullName>
    </submittedName>
</protein>
<keyword evidence="1" id="KW-0812">Transmembrane</keyword>
<evidence type="ECO:0000256" key="1">
    <source>
        <dbReference type="SAM" id="Phobius"/>
    </source>
</evidence>
<accession>A0A856M9B6</accession>
<feature type="transmembrane region" description="Helical" evidence="1">
    <location>
        <begin position="12"/>
        <end position="30"/>
    </location>
</feature>
<dbReference type="Proteomes" id="UP000503129">
    <property type="component" value="Chromosome"/>
</dbReference>
<dbReference type="KEGG" id="bsen:DP114_02760"/>
<reference evidence="2 3" key="1">
    <citation type="submission" date="2018-06" db="EMBL/GenBank/DDBJ databases">
        <title>Comparative genomics of Brasilonema spp. strains.</title>
        <authorList>
            <person name="Alvarenga D.O."/>
            <person name="Fiore M.F."/>
            <person name="Varani A.M."/>
        </authorList>
    </citation>
    <scope>NUCLEOTIDE SEQUENCE [LARGE SCALE GENOMIC DNA]</scope>
    <source>
        <strain evidence="2 3">CENA114</strain>
    </source>
</reference>
<proteinExistence type="predicted"/>
<keyword evidence="3" id="KW-1185">Reference proteome</keyword>
<keyword evidence="1" id="KW-1133">Transmembrane helix</keyword>
<evidence type="ECO:0000313" key="3">
    <source>
        <dbReference type="Proteomes" id="UP000503129"/>
    </source>
</evidence>
<name>A0A856M9B6_9CYAN</name>
<dbReference type="EMBL" id="CP030118">
    <property type="protein sequence ID" value="QDL06974.1"/>
    <property type="molecule type" value="Genomic_DNA"/>
</dbReference>
<organism evidence="2 3">
    <name type="scientific">Brasilonema sennae CENA114</name>
    <dbReference type="NCBI Taxonomy" id="415709"/>
    <lineage>
        <taxon>Bacteria</taxon>
        <taxon>Bacillati</taxon>
        <taxon>Cyanobacteriota</taxon>
        <taxon>Cyanophyceae</taxon>
        <taxon>Nostocales</taxon>
        <taxon>Scytonemataceae</taxon>
        <taxon>Brasilonema</taxon>
        <taxon>Bromeliae group (in: Brasilonema)</taxon>
    </lineage>
</organism>
<keyword evidence="1" id="KW-0472">Membrane</keyword>
<dbReference type="AlphaFoldDB" id="A0A856M9B6"/>
<gene>
    <name evidence="2" type="ORF">DP114_02760</name>
</gene>
<evidence type="ECO:0000313" key="2">
    <source>
        <dbReference type="EMBL" id="QDL06974.1"/>
    </source>
</evidence>
<sequence length="69" mass="8360">MYNYRNDFSLPFGSLQYVILLNLLHVLIITQKSSDLRKTQDKRWIKSPQKRVAVFLKKNLMFWLFLLDI</sequence>